<dbReference type="OrthoDB" id="63984at2"/>
<feature type="transmembrane region" description="Helical" evidence="8">
    <location>
        <begin position="276"/>
        <end position="296"/>
    </location>
</feature>
<keyword evidence="4" id="KW-1003">Cell membrane</keyword>
<feature type="transmembrane region" description="Helical" evidence="8">
    <location>
        <begin position="100"/>
        <end position="123"/>
    </location>
</feature>
<dbReference type="SUPFAM" id="SSF103473">
    <property type="entry name" value="MFS general substrate transporter"/>
    <property type="match status" value="1"/>
</dbReference>
<evidence type="ECO:0000259" key="9">
    <source>
        <dbReference type="PROSITE" id="PS50850"/>
    </source>
</evidence>
<evidence type="ECO:0000256" key="5">
    <source>
        <dbReference type="ARBA" id="ARBA00022692"/>
    </source>
</evidence>
<reference evidence="10 11" key="1">
    <citation type="submission" date="2018-05" db="EMBL/GenBank/DDBJ databases">
        <title>Vibrio limimaris sp. nov., isolated from marine sediment.</title>
        <authorList>
            <person name="Li C.-M."/>
        </authorList>
    </citation>
    <scope>NUCLEOTIDE SEQUENCE [LARGE SCALE GENOMIC DNA]</scope>
    <source>
        <strain evidence="10 11">E4404</strain>
    </source>
</reference>
<dbReference type="Pfam" id="PF07690">
    <property type="entry name" value="MFS_1"/>
    <property type="match status" value="1"/>
</dbReference>
<evidence type="ECO:0000256" key="1">
    <source>
        <dbReference type="ARBA" id="ARBA00004651"/>
    </source>
</evidence>
<feature type="domain" description="Major facilitator superfamily (MFS) profile" evidence="9">
    <location>
        <begin position="10"/>
        <end position="394"/>
    </location>
</feature>
<evidence type="ECO:0000256" key="8">
    <source>
        <dbReference type="SAM" id="Phobius"/>
    </source>
</evidence>
<evidence type="ECO:0000256" key="2">
    <source>
        <dbReference type="ARBA" id="ARBA00008335"/>
    </source>
</evidence>
<evidence type="ECO:0000256" key="3">
    <source>
        <dbReference type="ARBA" id="ARBA00022448"/>
    </source>
</evidence>
<dbReference type="RefSeq" id="WP_109319235.1">
    <property type="nucleotide sequence ID" value="NZ_QFWT01000003.1"/>
</dbReference>
<dbReference type="EMBL" id="QFWT01000003">
    <property type="protein sequence ID" value="PWI33983.1"/>
    <property type="molecule type" value="Genomic_DNA"/>
</dbReference>
<dbReference type="PANTHER" id="PTHR43271">
    <property type="entry name" value="BLL2771 PROTEIN"/>
    <property type="match status" value="1"/>
</dbReference>
<dbReference type="InterPro" id="IPR020846">
    <property type="entry name" value="MFS_dom"/>
</dbReference>
<feature type="transmembrane region" description="Helical" evidence="8">
    <location>
        <begin position="371"/>
        <end position="390"/>
    </location>
</feature>
<keyword evidence="3" id="KW-0813">Transport</keyword>
<proteinExistence type="inferred from homology"/>
<feature type="transmembrane region" description="Helical" evidence="8">
    <location>
        <begin position="215"/>
        <end position="238"/>
    </location>
</feature>
<dbReference type="InterPro" id="IPR036259">
    <property type="entry name" value="MFS_trans_sf"/>
</dbReference>
<dbReference type="PANTHER" id="PTHR43271:SF1">
    <property type="entry name" value="INNER MEMBRANE TRANSPORT PROTEIN YNFM"/>
    <property type="match status" value="1"/>
</dbReference>
<feature type="transmembrane region" description="Helical" evidence="8">
    <location>
        <begin position="76"/>
        <end position="94"/>
    </location>
</feature>
<feature type="transmembrane region" description="Helical" evidence="8">
    <location>
        <begin position="165"/>
        <end position="185"/>
    </location>
</feature>
<sequence length="400" mass="43692">MKNLTHYRKLTLSICLCSIVTFSNIYWLQPLLPQLQQDFQISSMAASLSMSASLFGMGLGLLFFASWSDAIGRCHILLVGTAVGLCISFLLPLVENYNVFLILRFIQGAFLAVCPAVAVPLLGDELRKSWLPAAVGFYIASNTIGGIASRLLAGVGAEYLGSWQASGYIIGTISAALFVVVHFSLPKQRHFTPSEFHLKTSLHDYTLHLKRPQLVIIYLIIGLGFGCFVNLSNYLMLVLEAAPYHLPSDIRSLMFLTLLGGTTSSSFAGKYARKHSLITGMAVGVCIMLVANLILGQTQLPLLILGMVLMAMGFFFCHAQASALVGRSVKKAKGSAQALYSLFYYTGASTGVFLLEPSYQTKGWHGILETTQFTLMICMALVVICQLLYLKNRKTSHQTA</sequence>
<dbReference type="GO" id="GO:0005886">
    <property type="term" value="C:plasma membrane"/>
    <property type="evidence" value="ECO:0007669"/>
    <property type="project" value="UniProtKB-SubCell"/>
</dbReference>
<organism evidence="10 11">
    <name type="scientific">Vibrio albus</name>
    <dbReference type="NCBI Taxonomy" id="2200953"/>
    <lineage>
        <taxon>Bacteria</taxon>
        <taxon>Pseudomonadati</taxon>
        <taxon>Pseudomonadota</taxon>
        <taxon>Gammaproteobacteria</taxon>
        <taxon>Vibrionales</taxon>
        <taxon>Vibrionaceae</taxon>
        <taxon>Vibrio</taxon>
    </lineage>
</organism>
<keyword evidence="5 8" id="KW-0812">Transmembrane</keyword>
<keyword evidence="6 8" id="KW-1133">Transmembrane helix</keyword>
<gene>
    <name evidence="10" type="ORF">DI392_07225</name>
</gene>
<protein>
    <submittedName>
        <fullName evidence="10">MFS transporter</fullName>
    </submittedName>
</protein>
<feature type="transmembrane region" description="Helical" evidence="8">
    <location>
        <begin position="41"/>
        <end position="64"/>
    </location>
</feature>
<dbReference type="GO" id="GO:0022857">
    <property type="term" value="F:transmembrane transporter activity"/>
    <property type="evidence" value="ECO:0007669"/>
    <property type="project" value="InterPro"/>
</dbReference>
<keyword evidence="7 8" id="KW-0472">Membrane</keyword>
<dbReference type="InterPro" id="IPR011701">
    <property type="entry name" value="MFS"/>
</dbReference>
<feature type="transmembrane region" description="Helical" evidence="8">
    <location>
        <begin position="12"/>
        <end position="29"/>
    </location>
</feature>
<evidence type="ECO:0000313" key="11">
    <source>
        <dbReference type="Proteomes" id="UP000245362"/>
    </source>
</evidence>
<evidence type="ECO:0000256" key="6">
    <source>
        <dbReference type="ARBA" id="ARBA00022989"/>
    </source>
</evidence>
<evidence type="ECO:0000256" key="7">
    <source>
        <dbReference type="ARBA" id="ARBA00023136"/>
    </source>
</evidence>
<keyword evidence="11" id="KW-1185">Reference proteome</keyword>
<dbReference type="PROSITE" id="PS50850">
    <property type="entry name" value="MFS"/>
    <property type="match status" value="1"/>
</dbReference>
<feature type="transmembrane region" description="Helical" evidence="8">
    <location>
        <begin position="302"/>
        <end position="326"/>
    </location>
</feature>
<dbReference type="CDD" id="cd17324">
    <property type="entry name" value="MFS_NepI_like"/>
    <property type="match status" value="1"/>
</dbReference>
<comment type="similarity">
    <text evidence="2">Belongs to the major facilitator superfamily.</text>
</comment>
<evidence type="ECO:0000256" key="4">
    <source>
        <dbReference type="ARBA" id="ARBA00022475"/>
    </source>
</evidence>
<feature type="transmembrane region" description="Helical" evidence="8">
    <location>
        <begin position="338"/>
        <end position="359"/>
    </location>
</feature>
<comment type="subcellular location">
    <subcellularLocation>
        <location evidence="1">Cell membrane</location>
        <topology evidence="1">Multi-pass membrane protein</topology>
    </subcellularLocation>
</comment>
<dbReference type="AlphaFoldDB" id="A0A2U3BB38"/>
<dbReference type="Proteomes" id="UP000245362">
    <property type="component" value="Unassembled WGS sequence"/>
</dbReference>
<feature type="transmembrane region" description="Helical" evidence="8">
    <location>
        <begin position="250"/>
        <end position="269"/>
    </location>
</feature>
<comment type="caution">
    <text evidence="10">The sequence shown here is derived from an EMBL/GenBank/DDBJ whole genome shotgun (WGS) entry which is preliminary data.</text>
</comment>
<accession>A0A2U3BB38</accession>
<dbReference type="Gene3D" id="1.20.1250.20">
    <property type="entry name" value="MFS general substrate transporter like domains"/>
    <property type="match status" value="1"/>
</dbReference>
<name>A0A2U3BB38_9VIBR</name>
<feature type="transmembrane region" description="Helical" evidence="8">
    <location>
        <begin position="130"/>
        <end position="153"/>
    </location>
</feature>
<evidence type="ECO:0000313" key="10">
    <source>
        <dbReference type="EMBL" id="PWI33983.1"/>
    </source>
</evidence>